<protein>
    <recommendedName>
        <fullName evidence="3">Secreted protein</fullName>
    </recommendedName>
</protein>
<dbReference type="AlphaFoldDB" id="A0A0A9G6P4"/>
<organism evidence="2">
    <name type="scientific">Arundo donax</name>
    <name type="common">Giant reed</name>
    <name type="synonym">Donax arundinaceus</name>
    <dbReference type="NCBI Taxonomy" id="35708"/>
    <lineage>
        <taxon>Eukaryota</taxon>
        <taxon>Viridiplantae</taxon>
        <taxon>Streptophyta</taxon>
        <taxon>Embryophyta</taxon>
        <taxon>Tracheophyta</taxon>
        <taxon>Spermatophyta</taxon>
        <taxon>Magnoliopsida</taxon>
        <taxon>Liliopsida</taxon>
        <taxon>Poales</taxon>
        <taxon>Poaceae</taxon>
        <taxon>PACMAD clade</taxon>
        <taxon>Arundinoideae</taxon>
        <taxon>Arundineae</taxon>
        <taxon>Arundo</taxon>
    </lineage>
</organism>
<dbReference type="EMBL" id="GBRH01177754">
    <property type="protein sequence ID" value="JAE20142.1"/>
    <property type="molecule type" value="Transcribed_RNA"/>
</dbReference>
<name>A0A0A9G6P4_ARUDO</name>
<feature type="chain" id="PRO_5002064945" description="Secreted protein" evidence="1">
    <location>
        <begin position="18"/>
        <end position="92"/>
    </location>
</feature>
<evidence type="ECO:0000313" key="2">
    <source>
        <dbReference type="EMBL" id="JAE20142.1"/>
    </source>
</evidence>
<evidence type="ECO:0000256" key="1">
    <source>
        <dbReference type="SAM" id="SignalP"/>
    </source>
</evidence>
<proteinExistence type="predicted"/>
<accession>A0A0A9G6P4</accession>
<sequence length="92" mass="10699">MFLTSFLSDFSICFSLAFISVLPISLRQCCSVPSNKPYLELNHNFINHKSGPDMKLFRHDIYLSPSYFAFPFWLPMEGLYFFNVRSSKALIC</sequence>
<feature type="signal peptide" evidence="1">
    <location>
        <begin position="1"/>
        <end position="17"/>
    </location>
</feature>
<keyword evidence="1" id="KW-0732">Signal</keyword>
<evidence type="ECO:0008006" key="3">
    <source>
        <dbReference type="Google" id="ProtNLM"/>
    </source>
</evidence>
<reference evidence="2" key="2">
    <citation type="journal article" date="2015" name="Data Brief">
        <title>Shoot transcriptome of the giant reed, Arundo donax.</title>
        <authorList>
            <person name="Barrero R.A."/>
            <person name="Guerrero F.D."/>
            <person name="Moolhuijzen P."/>
            <person name="Goolsby J.A."/>
            <person name="Tidwell J."/>
            <person name="Bellgard S.E."/>
            <person name="Bellgard M.I."/>
        </authorList>
    </citation>
    <scope>NUCLEOTIDE SEQUENCE</scope>
    <source>
        <tissue evidence="2">Shoot tissue taken approximately 20 cm above the soil surface</tissue>
    </source>
</reference>
<reference evidence="2" key="1">
    <citation type="submission" date="2014-09" db="EMBL/GenBank/DDBJ databases">
        <authorList>
            <person name="Magalhaes I.L.F."/>
            <person name="Oliveira U."/>
            <person name="Santos F.R."/>
            <person name="Vidigal T.H.D.A."/>
            <person name="Brescovit A.D."/>
            <person name="Santos A.J."/>
        </authorList>
    </citation>
    <scope>NUCLEOTIDE SEQUENCE</scope>
    <source>
        <tissue evidence="2">Shoot tissue taken approximately 20 cm above the soil surface</tissue>
    </source>
</reference>